<reference evidence="1" key="1">
    <citation type="journal article" date="2021" name="Proc. Natl. Acad. Sci. U.S.A.">
        <title>A Catalog of Tens of Thousands of Viruses from Human Metagenomes Reveals Hidden Associations with Chronic Diseases.</title>
        <authorList>
            <person name="Tisza M.J."/>
            <person name="Buck C.B."/>
        </authorList>
    </citation>
    <scope>NUCLEOTIDE SEQUENCE</scope>
    <source>
        <strain evidence="1">Ctx9R1</strain>
    </source>
</reference>
<name>A0A8S5LW34_9CAUD</name>
<accession>A0A8S5LW34</accession>
<organism evidence="1">
    <name type="scientific">Podoviridae sp. ctx9R1</name>
    <dbReference type="NCBI Taxonomy" id="2826589"/>
    <lineage>
        <taxon>Viruses</taxon>
        <taxon>Duplodnaviria</taxon>
        <taxon>Heunggongvirae</taxon>
        <taxon>Uroviricota</taxon>
        <taxon>Caudoviricetes</taxon>
    </lineage>
</organism>
<proteinExistence type="predicted"/>
<dbReference type="EMBL" id="BK014755">
    <property type="protein sequence ID" value="DAD74230.1"/>
    <property type="molecule type" value="Genomic_DNA"/>
</dbReference>
<evidence type="ECO:0000313" key="1">
    <source>
        <dbReference type="EMBL" id="DAD74230.1"/>
    </source>
</evidence>
<sequence>MHAQFLEAVKTLIQISPELNNCKVEIYIEPSISSTIFYINADGYNHIFKVPFGLLESKLTATALAEIIIDEVKEWRDKLNEV</sequence>
<protein>
    <submittedName>
        <fullName evidence="1">Ferrochelatase-like protein</fullName>
    </submittedName>
</protein>